<gene>
    <name evidence="2" type="ORF">ZHD862_LOCUS39037</name>
</gene>
<name>A0A815W6T3_9BILA</name>
<evidence type="ECO:0000313" key="3">
    <source>
        <dbReference type="Proteomes" id="UP000663864"/>
    </source>
</evidence>
<evidence type="ECO:0000313" key="2">
    <source>
        <dbReference type="EMBL" id="CAF1539871.1"/>
    </source>
</evidence>
<keyword evidence="1" id="KW-0812">Transmembrane</keyword>
<feature type="non-terminal residue" evidence="2">
    <location>
        <position position="1"/>
    </location>
</feature>
<dbReference type="Proteomes" id="UP000663864">
    <property type="component" value="Unassembled WGS sequence"/>
</dbReference>
<dbReference type="AlphaFoldDB" id="A0A815W6T3"/>
<sequence length="45" mass="4850">VFGKRGFSSGPPSTVIITIGLICPVSSRATFSNSFKRTRRSKSFA</sequence>
<keyword evidence="1" id="KW-0472">Membrane</keyword>
<reference evidence="2" key="1">
    <citation type="submission" date="2021-02" db="EMBL/GenBank/DDBJ databases">
        <authorList>
            <person name="Nowell W R."/>
        </authorList>
    </citation>
    <scope>NUCLEOTIDE SEQUENCE</scope>
</reference>
<organism evidence="2 3">
    <name type="scientific">Rotaria sordida</name>
    <dbReference type="NCBI Taxonomy" id="392033"/>
    <lineage>
        <taxon>Eukaryota</taxon>
        <taxon>Metazoa</taxon>
        <taxon>Spiralia</taxon>
        <taxon>Gnathifera</taxon>
        <taxon>Rotifera</taxon>
        <taxon>Eurotatoria</taxon>
        <taxon>Bdelloidea</taxon>
        <taxon>Philodinida</taxon>
        <taxon>Philodinidae</taxon>
        <taxon>Rotaria</taxon>
    </lineage>
</organism>
<proteinExistence type="predicted"/>
<protein>
    <submittedName>
        <fullName evidence="2">Uncharacterized protein</fullName>
    </submittedName>
</protein>
<evidence type="ECO:0000256" key="1">
    <source>
        <dbReference type="SAM" id="Phobius"/>
    </source>
</evidence>
<feature type="transmembrane region" description="Helical" evidence="1">
    <location>
        <begin position="12"/>
        <end position="31"/>
    </location>
</feature>
<comment type="caution">
    <text evidence="2">The sequence shown here is derived from an EMBL/GenBank/DDBJ whole genome shotgun (WGS) entry which is preliminary data.</text>
</comment>
<accession>A0A815W6T3</accession>
<dbReference type="EMBL" id="CAJNOT010013086">
    <property type="protein sequence ID" value="CAF1539871.1"/>
    <property type="molecule type" value="Genomic_DNA"/>
</dbReference>
<keyword evidence="1" id="KW-1133">Transmembrane helix</keyword>